<dbReference type="Gene3D" id="3.40.50.2300">
    <property type="match status" value="1"/>
</dbReference>
<dbReference type="InterPro" id="IPR001789">
    <property type="entry name" value="Sig_transdc_resp-reg_receiver"/>
</dbReference>
<dbReference type="InterPro" id="IPR016032">
    <property type="entry name" value="Sig_transdc_resp-reg_C-effctor"/>
</dbReference>
<accession>A0A4R9AJF7</accession>
<dbReference type="PROSITE" id="PS50043">
    <property type="entry name" value="HTH_LUXR_2"/>
    <property type="match status" value="1"/>
</dbReference>
<evidence type="ECO:0000256" key="4">
    <source>
        <dbReference type="ARBA" id="ARBA00023163"/>
    </source>
</evidence>
<feature type="compositionally biased region" description="Low complexity" evidence="6">
    <location>
        <begin position="63"/>
        <end position="74"/>
    </location>
</feature>
<feature type="domain" description="HTH luxR-type" evidence="7">
    <location>
        <begin position="275"/>
        <end position="340"/>
    </location>
</feature>
<feature type="compositionally biased region" description="Basic and acidic residues" evidence="6">
    <location>
        <begin position="14"/>
        <end position="25"/>
    </location>
</feature>
<feature type="region of interest" description="Disordered" evidence="6">
    <location>
        <begin position="1"/>
        <end position="114"/>
    </location>
</feature>
<dbReference type="PANTHER" id="PTHR43214">
    <property type="entry name" value="TWO-COMPONENT RESPONSE REGULATOR"/>
    <property type="match status" value="1"/>
</dbReference>
<evidence type="ECO:0000313" key="9">
    <source>
        <dbReference type="EMBL" id="TFD63197.1"/>
    </source>
</evidence>
<keyword evidence="2" id="KW-0805">Transcription regulation</keyword>
<keyword evidence="10" id="KW-1185">Reference proteome</keyword>
<dbReference type="SUPFAM" id="SSF46894">
    <property type="entry name" value="C-terminal effector domain of the bipartite response regulators"/>
    <property type="match status" value="1"/>
</dbReference>
<reference evidence="9 10" key="1">
    <citation type="submission" date="2019-03" db="EMBL/GenBank/DDBJ databases">
        <title>Genomics of glacier-inhabiting Cryobacterium strains.</title>
        <authorList>
            <person name="Liu Q."/>
            <person name="Xin Y.-H."/>
        </authorList>
    </citation>
    <scope>NUCLEOTIDE SEQUENCE [LARGE SCALE GENOMIC DNA]</scope>
    <source>
        <strain evidence="9 10">Sr39</strain>
    </source>
</reference>
<feature type="modified residue" description="4-aspartylphosphate" evidence="5">
    <location>
        <position position="179"/>
    </location>
</feature>
<evidence type="ECO:0000256" key="3">
    <source>
        <dbReference type="ARBA" id="ARBA00023125"/>
    </source>
</evidence>
<dbReference type="PANTHER" id="PTHR43214:SF24">
    <property type="entry name" value="TRANSCRIPTIONAL REGULATORY PROTEIN NARL-RELATED"/>
    <property type="match status" value="1"/>
</dbReference>
<feature type="domain" description="Response regulatory" evidence="8">
    <location>
        <begin position="130"/>
        <end position="244"/>
    </location>
</feature>
<dbReference type="InterPro" id="IPR011006">
    <property type="entry name" value="CheY-like_superfamily"/>
</dbReference>
<dbReference type="GO" id="GO:0006355">
    <property type="term" value="P:regulation of DNA-templated transcription"/>
    <property type="evidence" value="ECO:0007669"/>
    <property type="project" value="InterPro"/>
</dbReference>
<dbReference type="OrthoDB" id="9808843at2"/>
<dbReference type="GO" id="GO:0000160">
    <property type="term" value="P:phosphorelay signal transduction system"/>
    <property type="evidence" value="ECO:0007669"/>
    <property type="project" value="InterPro"/>
</dbReference>
<dbReference type="InterPro" id="IPR039420">
    <property type="entry name" value="WalR-like"/>
</dbReference>
<dbReference type="Pfam" id="PF00072">
    <property type="entry name" value="Response_reg"/>
    <property type="match status" value="1"/>
</dbReference>
<gene>
    <name evidence="9" type="ORF">E3T39_00350</name>
</gene>
<comment type="caution">
    <text evidence="9">The sequence shown here is derived from an EMBL/GenBank/DDBJ whole genome shotgun (WGS) entry which is preliminary data.</text>
</comment>
<dbReference type="PROSITE" id="PS50110">
    <property type="entry name" value="RESPONSE_REGULATORY"/>
    <property type="match status" value="1"/>
</dbReference>
<dbReference type="InterPro" id="IPR058245">
    <property type="entry name" value="NreC/VraR/RcsB-like_REC"/>
</dbReference>
<evidence type="ECO:0000256" key="1">
    <source>
        <dbReference type="ARBA" id="ARBA00022553"/>
    </source>
</evidence>
<protein>
    <submittedName>
        <fullName evidence="9">Response regulator transcription factor</fullName>
    </submittedName>
</protein>
<evidence type="ECO:0000256" key="5">
    <source>
        <dbReference type="PROSITE-ProRule" id="PRU00169"/>
    </source>
</evidence>
<feature type="compositionally biased region" description="Basic and acidic residues" evidence="6">
    <location>
        <begin position="90"/>
        <end position="111"/>
    </location>
</feature>
<dbReference type="SUPFAM" id="SSF52172">
    <property type="entry name" value="CheY-like"/>
    <property type="match status" value="1"/>
</dbReference>
<keyword evidence="1 5" id="KW-0597">Phosphoprotein</keyword>
<name>A0A4R9AJF7_9MICO</name>
<dbReference type="InterPro" id="IPR000792">
    <property type="entry name" value="Tscrpt_reg_LuxR_C"/>
</dbReference>
<evidence type="ECO:0000259" key="8">
    <source>
        <dbReference type="PROSITE" id="PS50110"/>
    </source>
</evidence>
<evidence type="ECO:0000259" key="7">
    <source>
        <dbReference type="PROSITE" id="PS50043"/>
    </source>
</evidence>
<proteinExistence type="predicted"/>
<dbReference type="GO" id="GO:0003677">
    <property type="term" value="F:DNA binding"/>
    <property type="evidence" value="ECO:0007669"/>
    <property type="project" value="UniProtKB-KW"/>
</dbReference>
<dbReference type="CDD" id="cd17535">
    <property type="entry name" value="REC_NarL-like"/>
    <property type="match status" value="1"/>
</dbReference>
<organism evidence="9 10">
    <name type="scientific">Cryobacterium suzukii</name>
    <dbReference type="NCBI Taxonomy" id="1259198"/>
    <lineage>
        <taxon>Bacteria</taxon>
        <taxon>Bacillati</taxon>
        <taxon>Actinomycetota</taxon>
        <taxon>Actinomycetes</taxon>
        <taxon>Micrococcales</taxon>
        <taxon>Microbacteriaceae</taxon>
        <taxon>Cryobacterium</taxon>
    </lineage>
</organism>
<dbReference type="SMART" id="SM00448">
    <property type="entry name" value="REC"/>
    <property type="match status" value="1"/>
</dbReference>
<dbReference type="Proteomes" id="UP000298170">
    <property type="component" value="Unassembled WGS sequence"/>
</dbReference>
<dbReference type="PRINTS" id="PR00038">
    <property type="entry name" value="HTHLUXR"/>
</dbReference>
<feature type="compositionally biased region" description="Basic residues" evidence="6">
    <location>
        <begin position="1"/>
        <end position="13"/>
    </location>
</feature>
<sequence length="342" mass="36938">MDRTPRAPRRSSRGRPDRRNQRRGEGCCAVARSDRASRLSHRAGGPDERTQTCTRRACRGADARATWARTPPARQQHANTGPRRCFIRWPRTDRPDGTGKHGQRSPDEPRRQWTVRSRCDPALGDARVIRLAIVDDDALVRTGLRLILGGETDIQIVAEAANGVEAEKLAGDVDVMLMDIRMPVQDGVTTTEKLMAHPTAPAIIVLTTFEADDLVLRALGAGAAGFLLKDTSPARLIAAIHAVAAGEPMLSPTITRRLIAAATSAAATALLNSAASAALATLTDREREVAIQIARGLPNAEIATHLFMSVATVKATITHIFQKIDTTNRVQLAMMVRNAGLL</sequence>
<evidence type="ECO:0000256" key="2">
    <source>
        <dbReference type="ARBA" id="ARBA00023015"/>
    </source>
</evidence>
<dbReference type="Pfam" id="PF00196">
    <property type="entry name" value="GerE"/>
    <property type="match status" value="1"/>
</dbReference>
<dbReference type="CDD" id="cd06170">
    <property type="entry name" value="LuxR_C_like"/>
    <property type="match status" value="1"/>
</dbReference>
<dbReference type="AlphaFoldDB" id="A0A4R9AJF7"/>
<dbReference type="SMART" id="SM00421">
    <property type="entry name" value="HTH_LUXR"/>
    <property type="match status" value="1"/>
</dbReference>
<evidence type="ECO:0000313" key="10">
    <source>
        <dbReference type="Proteomes" id="UP000298170"/>
    </source>
</evidence>
<keyword evidence="4" id="KW-0804">Transcription</keyword>
<dbReference type="EMBL" id="SOHJ01000001">
    <property type="protein sequence ID" value="TFD63197.1"/>
    <property type="molecule type" value="Genomic_DNA"/>
</dbReference>
<keyword evidence="3" id="KW-0238">DNA-binding</keyword>
<evidence type="ECO:0000256" key="6">
    <source>
        <dbReference type="SAM" id="MobiDB-lite"/>
    </source>
</evidence>